<evidence type="ECO:0000313" key="3">
    <source>
        <dbReference type="Proteomes" id="UP000323386"/>
    </source>
</evidence>
<organism evidence="2 3">
    <name type="scientific">Pseudozyma flocculosa</name>
    <dbReference type="NCBI Taxonomy" id="84751"/>
    <lineage>
        <taxon>Eukaryota</taxon>
        <taxon>Fungi</taxon>
        <taxon>Dikarya</taxon>
        <taxon>Basidiomycota</taxon>
        <taxon>Ustilaginomycotina</taxon>
        <taxon>Ustilaginomycetes</taxon>
        <taxon>Ustilaginales</taxon>
        <taxon>Ustilaginaceae</taxon>
        <taxon>Pseudozyma</taxon>
    </lineage>
</organism>
<feature type="region of interest" description="Disordered" evidence="1">
    <location>
        <begin position="695"/>
        <end position="721"/>
    </location>
</feature>
<feature type="region of interest" description="Disordered" evidence="1">
    <location>
        <begin position="550"/>
        <end position="569"/>
    </location>
</feature>
<feature type="region of interest" description="Disordered" evidence="1">
    <location>
        <begin position="516"/>
        <end position="541"/>
    </location>
</feature>
<feature type="compositionally biased region" description="Low complexity" evidence="1">
    <location>
        <begin position="1633"/>
        <end position="1643"/>
    </location>
</feature>
<gene>
    <name evidence="2" type="ORF">PSFLO_05403</name>
</gene>
<evidence type="ECO:0000313" key="2">
    <source>
        <dbReference type="EMBL" id="SPO39922.1"/>
    </source>
</evidence>
<evidence type="ECO:0000256" key="1">
    <source>
        <dbReference type="SAM" id="MobiDB-lite"/>
    </source>
</evidence>
<feature type="compositionally biased region" description="Polar residues" evidence="1">
    <location>
        <begin position="1798"/>
        <end position="1810"/>
    </location>
</feature>
<feature type="compositionally biased region" description="Pro residues" evidence="1">
    <location>
        <begin position="390"/>
        <end position="402"/>
    </location>
</feature>
<proteinExistence type="predicted"/>
<name>A0A5C3F6B1_9BASI</name>
<dbReference type="Proteomes" id="UP000323386">
    <property type="component" value="Unassembled WGS sequence"/>
</dbReference>
<feature type="compositionally biased region" description="Polar residues" evidence="1">
    <location>
        <begin position="1287"/>
        <end position="1298"/>
    </location>
</feature>
<feature type="region of interest" description="Disordered" evidence="1">
    <location>
        <begin position="1"/>
        <end position="135"/>
    </location>
</feature>
<feature type="region of interest" description="Disordered" evidence="1">
    <location>
        <begin position="340"/>
        <end position="435"/>
    </location>
</feature>
<feature type="compositionally biased region" description="Low complexity" evidence="1">
    <location>
        <begin position="117"/>
        <end position="129"/>
    </location>
</feature>
<sequence length="2025" mass="212318">MAELRDGGPLPQAGPSVLRDSMPPSHSTEAGDTPQPSSRQHLGLKRVVSHRSPHGHSGSGAGLWLAGSPRRSASVGSRKPSADGGPQERASDASGVTPSDGPPRAGQRMYHFPATLAGGPARPGSGPSSMRTGQMMSSWLGLDGLDTSIHSTPSEVDLDLSFDYVSKMEPDTTPAIQVHGVPAADAVAESPPPVAKSAYSRAPQPISPSHRQIRGMASADWEKRKKAPPAPLPLQSHASSSRSGARPTSGLTAGPARASRTIGLPPHSSELFGQSVFSPLTPDAPTSMDEGRGLVDDGDVLPLTPLSATRRASRLQPSAKDFDQPAASSHLDAYLAAVGCDLAPERSTPPSPPASNEPHRQHGQAQRPGPSRSVRRPRSNTASTSASTRPPRPPPPTGPLPSSPLDLSHDAGAAPDRPRRTSVEKQDGPAALSRGYGLDQHAYPFGLALQPSLADLTNKSSSMASFQTAESSDLEVDEAEAALAVEGTAANRELPLPYRATAPLVSSAHPFPFPAASSDASADIVGSDELSPRQGSSVLGSTPMLLSASDATVKSGSSSDQSSFSPTSHCSPMTPFTPLFVDQGSGKPQVSNPADWHTELAFGGSSNLTAEAIRLARQDFLPPSSPAIEVAPSDWRPTVAADVVGLSTEEKERRQTELWILAQRQRRAELQHREMQNRAGTTIKDDDKDALDLERFGDSAEPAQRDRKSTAGSSSDDYTRPKQVLVISTASSPSDTLFGQPRYPFPVVPASSRMGSTGDDCPLSASMDRNAMSSNGSNERAAPPMVRNRSGTTGPWAQSPLLLSPDATITAPLPPPSPAGTTIIHHLEDDEQIDVRDPLVDVTRTDKALFEPASHGSTRAPVPREDAQSRRTSLSQREVKSASAVQTSFGEQALLPKPAEHPPLSFGLGLGLALDPASLDGGATKLQKARSDQDLAFAYSSRRPSLAGSTYDGDNTGSPYLAIDMFANPAASTRQDGQHEVRLQRSSMADKNPSLPGPALAGALGLHLGLADGASPVLPDDCRSPRTVSGKQHGSNTAGGIDALLGSGNTGKAIGASIGAQGDVAVHRAVTNLRPNNNDRALPESGSTASNISAFIYNPTPPSPLYVDAFEHPSNFVDLDLDVAPGKGSFAPPATSHQEPGKGRWRARLWNAVGSAGTPGLNRAHSIKTMEEGNVKRPPFRTLTLLSRRPSASNATFPAAAAEAAEVDAEGREMAAGDARRVTEQLVTHGSFSAPPTSLLPNDEATFAVSQAAPAPTLRQLELEGLTRAEIGRPLLAMADMGATKLQRANSSGGSTNAKAARRMSAAERKQKRSSGIAYIKDDGEVVSPWSDPSHGRRMSTQAVPPAVETSHHRRTSMTVFGGKERAVDPTPAGEQPTAASNPLEGLKSPRVAPSPSGFTPRMRFDPTDWGSTAAAVPAAAPGPTLAEPAKAMAPIMDASHTGLTLEEVERSRARLRLLANRTDQTTPSHQERSAPSSFSALHQQGPASAKVQRPDPTFGLHRRSRTARFANELAPGLDEPEGSGHEEAVSAAATRPPTGRLHTFGEGPAYLGGNRLRRNSMLASSMATFAAPSRYLDSATPSKSMFWAGFLGMPWLWLIGGWWLDADGRIVSRQPKHRVEFWHHEPSMAAAAASTASSLGSSPTLHQGEFEARSNDGSAPQRSDTPLRTLRSQNTFASLHSHYSHHAASFVSSAGTASTANVTHADPRKIPRSRTKSLASLIDRQPEVALYQSPVRVVEAPPSLASGASRSFSRAGTPLAQLAEMEETTQESEEYERLRAELVAKARAARNAPADSVRSSTEGGHTAASTEAGGQAHRTDAPTPTTTTSAGPESSDEAFTHPFVRPLRRQWTAETMVSQHALLAQLGTARGPLAAVRQWGQLERYVLYNRIAAIFGSLVVLAGCSSALSGGGGGGRTGLGGLVGKTALAVGGWAASLAVSSLTASSAASWTSAALGAPLVPVRDDGPGHGPDDEADRRTLHQLVMIKEVVRALFRLLVLAKLGGGAGQQAAASARSLVVAQLLA</sequence>
<protein>
    <submittedName>
        <fullName evidence="2">Uncharacterized protein</fullName>
    </submittedName>
</protein>
<dbReference type="EMBL" id="OOIP01000016">
    <property type="protein sequence ID" value="SPO39922.1"/>
    <property type="molecule type" value="Genomic_DNA"/>
</dbReference>
<feature type="region of interest" description="Disordered" evidence="1">
    <location>
        <begin position="1460"/>
        <end position="1499"/>
    </location>
</feature>
<feature type="compositionally biased region" description="Basic and acidic residues" evidence="1">
    <location>
        <begin position="416"/>
        <end position="427"/>
    </location>
</feature>
<feature type="region of interest" description="Disordered" evidence="1">
    <location>
        <begin position="1515"/>
        <end position="1547"/>
    </location>
</feature>
<feature type="region of interest" description="Disordered" evidence="1">
    <location>
        <begin position="1788"/>
        <end position="1842"/>
    </location>
</feature>
<feature type="compositionally biased region" description="Basic and acidic residues" evidence="1">
    <location>
        <begin position="695"/>
        <end position="709"/>
    </location>
</feature>
<feature type="compositionally biased region" description="Polar residues" evidence="1">
    <location>
        <begin position="24"/>
        <end position="40"/>
    </location>
</feature>
<keyword evidence="3" id="KW-1185">Reference proteome</keyword>
<feature type="compositionally biased region" description="Polar residues" evidence="1">
    <location>
        <begin position="1462"/>
        <end position="1487"/>
    </location>
</feature>
<feature type="compositionally biased region" description="Low complexity" evidence="1">
    <location>
        <begin position="555"/>
        <end position="568"/>
    </location>
</feature>
<accession>A0A5C3F6B1</accession>
<feature type="region of interest" description="Disordered" evidence="1">
    <location>
        <begin position="849"/>
        <end position="876"/>
    </location>
</feature>
<feature type="compositionally biased region" description="Low complexity" evidence="1">
    <location>
        <begin position="379"/>
        <end position="389"/>
    </location>
</feature>
<feature type="compositionally biased region" description="Basic residues" evidence="1">
    <location>
        <begin position="42"/>
        <end position="54"/>
    </location>
</feature>
<feature type="region of interest" description="Disordered" evidence="1">
    <location>
        <begin position="772"/>
        <end position="793"/>
    </location>
</feature>
<feature type="region of interest" description="Disordered" evidence="1">
    <location>
        <begin position="1633"/>
        <end position="1667"/>
    </location>
</feature>
<feature type="region of interest" description="Disordered" evidence="1">
    <location>
        <begin position="187"/>
        <end position="326"/>
    </location>
</feature>
<feature type="region of interest" description="Disordered" evidence="1">
    <location>
        <begin position="1328"/>
        <end position="1400"/>
    </location>
</feature>
<feature type="compositionally biased region" description="Polar residues" evidence="1">
    <location>
        <begin position="1656"/>
        <end position="1667"/>
    </location>
</feature>
<feature type="region of interest" description="Disordered" evidence="1">
    <location>
        <begin position="1287"/>
        <end position="1314"/>
    </location>
</feature>
<reference evidence="2 3" key="1">
    <citation type="submission" date="2018-03" db="EMBL/GenBank/DDBJ databases">
        <authorList>
            <person name="Guldener U."/>
        </authorList>
    </citation>
    <scope>NUCLEOTIDE SEQUENCE [LARGE SCALE GENOMIC DNA]</scope>
    <source>
        <strain evidence="2 3">DAOM196992</strain>
    </source>
</reference>
<dbReference type="OrthoDB" id="3360262at2759"/>